<organism evidence="2 3">
    <name type="scientific">Scomber scombrus</name>
    <name type="common">Atlantic mackerel</name>
    <name type="synonym">Scomber vernalis</name>
    <dbReference type="NCBI Taxonomy" id="13677"/>
    <lineage>
        <taxon>Eukaryota</taxon>
        <taxon>Metazoa</taxon>
        <taxon>Chordata</taxon>
        <taxon>Craniata</taxon>
        <taxon>Vertebrata</taxon>
        <taxon>Euteleostomi</taxon>
        <taxon>Actinopterygii</taxon>
        <taxon>Neopterygii</taxon>
        <taxon>Teleostei</taxon>
        <taxon>Neoteleostei</taxon>
        <taxon>Acanthomorphata</taxon>
        <taxon>Pelagiaria</taxon>
        <taxon>Scombriformes</taxon>
        <taxon>Scombridae</taxon>
        <taxon>Scomber</taxon>
    </lineage>
</organism>
<feature type="compositionally biased region" description="Basic and acidic residues" evidence="1">
    <location>
        <begin position="314"/>
        <end position="324"/>
    </location>
</feature>
<protein>
    <submittedName>
        <fullName evidence="2">Uncharacterized protein LOC119503727</fullName>
    </submittedName>
</protein>
<dbReference type="EMBL" id="CAWUFR010000778">
    <property type="protein sequence ID" value="CAK6981148.1"/>
    <property type="molecule type" value="Genomic_DNA"/>
</dbReference>
<evidence type="ECO:0000313" key="2">
    <source>
        <dbReference type="EMBL" id="CAK6981148.1"/>
    </source>
</evidence>
<feature type="compositionally biased region" description="Basic and acidic residues" evidence="1">
    <location>
        <begin position="287"/>
        <end position="299"/>
    </location>
</feature>
<comment type="caution">
    <text evidence="2">The sequence shown here is derived from an EMBL/GenBank/DDBJ whole genome shotgun (WGS) entry which is preliminary data.</text>
</comment>
<dbReference type="PANTHER" id="PTHR31751">
    <property type="entry name" value="SI:CH211-108C17.2-RELATED-RELATED"/>
    <property type="match status" value="1"/>
</dbReference>
<gene>
    <name evidence="2" type="ORF">FSCOSCO3_A036582</name>
</gene>
<sequence length="324" mass="37383">MADSTKEIISVVTLDKRQTGWSSVIMEREAFIQTVEKLHAEVKLVEFCTDAHVQIGALMNPERGKLKDSGIKHSLDMWHDTKNIAKKIATLKGNNILLTWLKDIVNHFWWCCKKAVTAEQFLALWVGIIHHICGSHTWAVGSCHQEYLEDYRHKENIQENSQAHKALLNIILNKRWLKDVHKYLAFRSTADLEAFQSHILMYASKRYAFSPPVYNARVLLAALDYNFHPNRKHMQSKDGKKIFKRLYKANARRWSVYAVKTPKTYSYIRDIQAEIVAKRLSSGVGMPERRPQRPDDPRRLGPIPLIPPPPTQELAEKQLRRGGG</sequence>
<accession>A0AAV1QC85</accession>
<feature type="region of interest" description="Disordered" evidence="1">
    <location>
        <begin position="282"/>
        <end position="324"/>
    </location>
</feature>
<reference evidence="2 3" key="1">
    <citation type="submission" date="2024-01" db="EMBL/GenBank/DDBJ databases">
        <authorList>
            <person name="Alioto T."/>
            <person name="Alioto T."/>
            <person name="Gomez Garrido J."/>
        </authorList>
    </citation>
    <scope>NUCLEOTIDE SEQUENCE [LARGE SCALE GENOMIC DNA]</scope>
</reference>
<dbReference type="Proteomes" id="UP001314229">
    <property type="component" value="Unassembled WGS sequence"/>
</dbReference>
<dbReference type="PANTHER" id="PTHR31751:SF7">
    <property type="entry name" value="THAP-TYPE DOMAIN-CONTAINING PROTEIN"/>
    <property type="match status" value="1"/>
</dbReference>
<name>A0AAV1QC85_SCOSC</name>
<keyword evidence="3" id="KW-1185">Reference proteome</keyword>
<evidence type="ECO:0000256" key="1">
    <source>
        <dbReference type="SAM" id="MobiDB-lite"/>
    </source>
</evidence>
<feature type="non-terminal residue" evidence="2">
    <location>
        <position position="324"/>
    </location>
</feature>
<dbReference type="AlphaFoldDB" id="A0AAV1QC85"/>
<evidence type="ECO:0000313" key="3">
    <source>
        <dbReference type="Proteomes" id="UP001314229"/>
    </source>
</evidence>
<proteinExistence type="predicted"/>